<evidence type="ECO:0000256" key="2">
    <source>
        <dbReference type="ARBA" id="ARBA00022475"/>
    </source>
</evidence>
<dbReference type="PROSITE" id="PS50885">
    <property type="entry name" value="HAMP"/>
    <property type="match status" value="1"/>
</dbReference>
<evidence type="ECO:0000256" key="1">
    <source>
        <dbReference type="ARBA" id="ARBA00004651"/>
    </source>
</evidence>
<dbReference type="RefSeq" id="WP_132282637.1">
    <property type="nucleotide sequence ID" value="NZ_SMGQ01000013.1"/>
</dbReference>
<evidence type="ECO:0000256" key="3">
    <source>
        <dbReference type="ARBA" id="ARBA00022500"/>
    </source>
</evidence>
<dbReference type="SUPFAM" id="SSF58104">
    <property type="entry name" value="Methyl-accepting chemotaxis protein (MCP) signaling domain"/>
    <property type="match status" value="1"/>
</dbReference>
<dbReference type="SMART" id="SM00283">
    <property type="entry name" value="MA"/>
    <property type="match status" value="1"/>
</dbReference>
<keyword evidence="4 11" id="KW-0812">Transmembrane</keyword>
<comment type="similarity">
    <text evidence="8">Belongs to the methyl-accepting chemotaxis (MCP) protein family.</text>
</comment>
<evidence type="ECO:0000256" key="8">
    <source>
        <dbReference type="ARBA" id="ARBA00029447"/>
    </source>
</evidence>
<dbReference type="Proteomes" id="UP000294545">
    <property type="component" value="Unassembled WGS sequence"/>
</dbReference>
<dbReference type="Pfam" id="PF00015">
    <property type="entry name" value="MCPsignal"/>
    <property type="match status" value="1"/>
</dbReference>
<dbReference type="Pfam" id="PF02743">
    <property type="entry name" value="dCache_1"/>
    <property type="match status" value="1"/>
</dbReference>
<comment type="caution">
    <text evidence="14">The sequence shown here is derived from an EMBL/GenBank/DDBJ whole genome shotgun (WGS) entry which is preliminary data.</text>
</comment>
<keyword evidence="10" id="KW-0175">Coiled coil</keyword>
<accession>A0A4R1MQH0</accession>
<name>A0A4R1MQH0_9FIRM</name>
<keyword evidence="3" id="KW-0145">Chemotaxis</keyword>
<evidence type="ECO:0000256" key="9">
    <source>
        <dbReference type="PROSITE-ProRule" id="PRU00284"/>
    </source>
</evidence>
<evidence type="ECO:0000313" key="14">
    <source>
        <dbReference type="EMBL" id="TCK92779.1"/>
    </source>
</evidence>
<dbReference type="PROSITE" id="PS50111">
    <property type="entry name" value="CHEMOTAXIS_TRANSDUC_2"/>
    <property type="match status" value="1"/>
</dbReference>
<dbReference type="OrthoDB" id="597657at2"/>
<evidence type="ECO:0000256" key="4">
    <source>
        <dbReference type="ARBA" id="ARBA00022692"/>
    </source>
</evidence>
<dbReference type="Gene3D" id="1.10.287.950">
    <property type="entry name" value="Methyl-accepting chemotaxis protein"/>
    <property type="match status" value="1"/>
</dbReference>
<feature type="coiled-coil region" evidence="10">
    <location>
        <begin position="610"/>
        <end position="637"/>
    </location>
</feature>
<evidence type="ECO:0000259" key="13">
    <source>
        <dbReference type="PROSITE" id="PS50885"/>
    </source>
</evidence>
<dbReference type="GO" id="GO:0006935">
    <property type="term" value="P:chemotaxis"/>
    <property type="evidence" value="ECO:0007669"/>
    <property type="project" value="UniProtKB-KW"/>
</dbReference>
<evidence type="ECO:0000256" key="7">
    <source>
        <dbReference type="ARBA" id="ARBA00023224"/>
    </source>
</evidence>
<evidence type="ECO:0000256" key="5">
    <source>
        <dbReference type="ARBA" id="ARBA00022989"/>
    </source>
</evidence>
<dbReference type="InterPro" id="IPR004089">
    <property type="entry name" value="MCPsignal_dom"/>
</dbReference>
<evidence type="ECO:0000259" key="12">
    <source>
        <dbReference type="PROSITE" id="PS50111"/>
    </source>
</evidence>
<keyword evidence="6 11" id="KW-0472">Membrane</keyword>
<evidence type="ECO:0000256" key="6">
    <source>
        <dbReference type="ARBA" id="ARBA00023136"/>
    </source>
</evidence>
<gene>
    <name evidence="14" type="ORF">EDC19_1934</name>
</gene>
<dbReference type="Gene3D" id="6.10.340.10">
    <property type="match status" value="1"/>
</dbReference>
<evidence type="ECO:0000256" key="11">
    <source>
        <dbReference type="SAM" id="Phobius"/>
    </source>
</evidence>
<feature type="domain" description="Methyl-accepting transducer" evidence="12">
    <location>
        <begin position="402"/>
        <end position="660"/>
    </location>
</feature>
<evidence type="ECO:0000256" key="10">
    <source>
        <dbReference type="SAM" id="Coils"/>
    </source>
</evidence>
<keyword evidence="7 9" id="KW-0807">Transducer</keyword>
<keyword evidence="15" id="KW-1185">Reference proteome</keyword>
<feature type="transmembrane region" description="Helical" evidence="11">
    <location>
        <begin position="9"/>
        <end position="28"/>
    </location>
</feature>
<dbReference type="CDD" id="cd12912">
    <property type="entry name" value="PDC2_MCP_like"/>
    <property type="match status" value="1"/>
</dbReference>
<proteinExistence type="inferred from homology"/>
<evidence type="ECO:0000313" key="15">
    <source>
        <dbReference type="Proteomes" id="UP000294545"/>
    </source>
</evidence>
<sequence>MKSIKTKMIILFTLTIVIAVTSIGLFSLNLSTNQLRNEAEFNIESLTREISKQVQANIEAQQMYIDTLAHQDVVTADIPRADKITYFTNEATRNEYEAFGFAGSNGQGTLFNSKGDTQNLSNQAFFEEAMSGNPSVSDVIVNMETGEAALYFASPVIEDGRVIGVFYGIKDGNMLSEIIKAIDYGESGRGLITNTAGTIQGHHEAFLVMFQLNLIAMLEETEEDVEWDTDFGKEEFDETEEDTDISQLGELFRDEVQHGGVGVGEHTFAGTPILVGYAPIEGTDWIIMFEVDQSEMLSGINILRVYVLIGMIIFALLGVLITYLISNNISKPLSTVTDSLNQLADYDLSEDQTVNQYAKRVDEIGRMSNALIKMKDSFIELITTTGNVSEQVKNSAQELNTASQDSAHASQEVANVIEEIARGATDQAQDSEKGALAMEEMSTVLNEDKAYIANLNISADEVVRLKDEGIQTIQSLVEVSKENEEASAEIYDVIIDTDDSAKKIEEASQMISNISEQTNLLALNAAIEAARAGEAGRGFAVVADEIRNLAEQSNQFTDEIRTVIDELSSKTKNAVNVMDKVKNEIVKSQSESVLATQDKFDGITVAVEKTKEIIEKINNSTQNLDDKKEQLMSIVENLSAIAEENAASTEEASASVEEQTAGIEEVASSSQQLVELAEELNLLVKKFKL</sequence>
<dbReference type="AlphaFoldDB" id="A0A4R1MQH0"/>
<dbReference type="GO" id="GO:0007165">
    <property type="term" value="P:signal transduction"/>
    <property type="evidence" value="ECO:0007669"/>
    <property type="project" value="UniProtKB-KW"/>
</dbReference>
<dbReference type="EMBL" id="SMGQ01000013">
    <property type="protein sequence ID" value="TCK92779.1"/>
    <property type="molecule type" value="Genomic_DNA"/>
</dbReference>
<dbReference type="PANTHER" id="PTHR32089">
    <property type="entry name" value="METHYL-ACCEPTING CHEMOTAXIS PROTEIN MCPB"/>
    <property type="match status" value="1"/>
</dbReference>
<dbReference type="Gene3D" id="3.30.450.20">
    <property type="entry name" value="PAS domain"/>
    <property type="match status" value="1"/>
</dbReference>
<protein>
    <submittedName>
        <fullName evidence="14">Methyl-accepting chemotaxis sensory transducer with Cache sensor</fullName>
    </submittedName>
</protein>
<dbReference type="GO" id="GO:0005886">
    <property type="term" value="C:plasma membrane"/>
    <property type="evidence" value="ECO:0007669"/>
    <property type="project" value="UniProtKB-SubCell"/>
</dbReference>
<dbReference type="InterPro" id="IPR003660">
    <property type="entry name" value="HAMP_dom"/>
</dbReference>
<reference evidence="14 15" key="1">
    <citation type="submission" date="2019-03" db="EMBL/GenBank/DDBJ databases">
        <title>Genomic Encyclopedia of Type Strains, Phase IV (KMG-IV): sequencing the most valuable type-strain genomes for metagenomic binning, comparative biology and taxonomic classification.</title>
        <authorList>
            <person name="Goeker M."/>
        </authorList>
    </citation>
    <scope>NUCLEOTIDE SEQUENCE [LARGE SCALE GENOMIC DNA]</scope>
    <source>
        <strain evidence="14 15">DSM 24176</strain>
    </source>
</reference>
<organism evidence="14 15">
    <name type="scientific">Natranaerovirga hydrolytica</name>
    <dbReference type="NCBI Taxonomy" id="680378"/>
    <lineage>
        <taxon>Bacteria</taxon>
        <taxon>Bacillati</taxon>
        <taxon>Bacillota</taxon>
        <taxon>Clostridia</taxon>
        <taxon>Lachnospirales</taxon>
        <taxon>Natranaerovirgaceae</taxon>
        <taxon>Natranaerovirga</taxon>
    </lineage>
</organism>
<dbReference type="InterPro" id="IPR033479">
    <property type="entry name" value="dCache_1"/>
</dbReference>
<keyword evidence="2" id="KW-1003">Cell membrane</keyword>
<keyword evidence="5 11" id="KW-1133">Transmembrane helix</keyword>
<feature type="transmembrane region" description="Helical" evidence="11">
    <location>
        <begin position="303"/>
        <end position="325"/>
    </location>
</feature>
<dbReference type="PANTHER" id="PTHR32089:SF112">
    <property type="entry name" value="LYSOZYME-LIKE PROTEIN-RELATED"/>
    <property type="match status" value="1"/>
</dbReference>
<comment type="subcellular location">
    <subcellularLocation>
        <location evidence="1">Cell membrane</location>
        <topology evidence="1">Multi-pass membrane protein</topology>
    </subcellularLocation>
</comment>
<feature type="domain" description="HAMP" evidence="13">
    <location>
        <begin position="327"/>
        <end position="383"/>
    </location>
</feature>